<keyword evidence="4" id="KW-1185">Reference proteome</keyword>
<reference evidence="3 4" key="1">
    <citation type="submission" date="2020-12" db="EMBL/GenBank/DDBJ databases">
        <title>YIM B01967 draft genome.</title>
        <authorList>
            <person name="Yan X."/>
        </authorList>
    </citation>
    <scope>NUCLEOTIDE SEQUENCE [LARGE SCALE GENOMIC DNA]</scope>
    <source>
        <strain evidence="3 4">YIM B01967</strain>
    </source>
</reference>
<dbReference type="RefSeq" id="WP_200750531.1">
    <property type="nucleotide sequence ID" value="NZ_JAEOAH010000055.1"/>
</dbReference>
<dbReference type="SUPFAM" id="SSF55797">
    <property type="entry name" value="PR-1-like"/>
    <property type="match status" value="1"/>
</dbReference>
<dbReference type="Gene3D" id="3.40.33.10">
    <property type="entry name" value="CAP"/>
    <property type="match status" value="1"/>
</dbReference>
<dbReference type="InterPro" id="IPR014044">
    <property type="entry name" value="CAP_dom"/>
</dbReference>
<dbReference type="Pfam" id="PF00188">
    <property type="entry name" value="CAP"/>
    <property type="match status" value="1"/>
</dbReference>
<keyword evidence="1" id="KW-0732">Signal</keyword>
<evidence type="ECO:0000313" key="3">
    <source>
        <dbReference type="EMBL" id="MBK3497225.1"/>
    </source>
</evidence>
<comment type="caution">
    <text evidence="3">The sequence shown here is derived from an EMBL/GenBank/DDBJ whole genome shotgun (WGS) entry which is preliminary data.</text>
</comment>
<dbReference type="InterPro" id="IPR035940">
    <property type="entry name" value="CAP_sf"/>
</dbReference>
<dbReference type="Proteomes" id="UP000618943">
    <property type="component" value="Unassembled WGS sequence"/>
</dbReference>
<feature type="signal peptide" evidence="1">
    <location>
        <begin position="1"/>
        <end position="23"/>
    </location>
</feature>
<dbReference type="PANTHER" id="PTHR31157">
    <property type="entry name" value="SCP DOMAIN-CONTAINING PROTEIN"/>
    <property type="match status" value="1"/>
</dbReference>
<gene>
    <name evidence="3" type="ORF">JFL43_20830</name>
</gene>
<evidence type="ECO:0000313" key="4">
    <source>
        <dbReference type="Proteomes" id="UP000618943"/>
    </source>
</evidence>
<sequence>MKKQTLIKKLTATALLVSSFTMASVFAPTDAFATKDGKYTASKSATSQEADALNYLNKERKKAGLQPVKVDPMTKKLAYNHANYIAMNGDKEGHYETSGNRGYTGKTSFLRALKINYFKYTEKNLDRESNNSLFSENLAYLEDNKTSGKDAMKNLIMDSPRHSAKLMRDGLSYVGIGYRMYNSQSAVLDVVVDGIEPVFNNTPFVYPYSDATGFRPYNDRTEEGSPFLSYEKDKDYNYGNMLYIVYPNKEAMNASTFTLKDSEGCTVPLYVNTKTEEGKLDGIAYYMPKEELAKGTKYTASIKGGSFEKTWSFTTSGTNNYKKQIGTLIVKSITSKYDSNGEYMYKVKAGMKLAIYRENTKGYYMYNGTYIKKSPSVSYKASK</sequence>
<feature type="domain" description="SCP" evidence="2">
    <location>
        <begin position="53"/>
        <end position="186"/>
    </location>
</feature>
<accession>A0ABS1HCR0</accession>
<organism evidence="3 4">
    <name type="scientific">Viridibacillus soli</name>
    <dbReference type="NCBI Taxonomy" id="2798301"/>
    <lineage>
        <taxon>Bacteria</taxon>
        <taxon>Bacillati</taxon>
        <taxon>Bacillota</taxon>
        <taxon>Bacilli</taxon>
        <taxon>Bacillales</taxon>
        <taxon>Caryophanaceae</taxon>
        <taxon>Viridibacillus</taxon>
    </lineage>
</organism>
<name>A0ABS1HCR0_9BACL</name>
<feature type="chain" id="PRO_5047328713" evidence="1">
    <location>
        <begin position="24"/>
        <end position="383"/>
    </location>
</feature>
<dbReference type="PANTHER" id="PTHR31157:SF1">
    <property type="entry name" value="SCP DOMAIN-CONTAINING PROTEIN"/>
    <property type="match status" value="1"/>
</dbReference>
<proteinExistence type="predicted"/>
<dbReference type="CDD" id="cd05379">
    <property type="entry name" value="CAP_bacterial"/>
    <property type="match status" value="1"/>
</dbReference>
<evidence type="ECO:0000259" key="2">
    <source>
        <dbReference type="Pfam" id="PF00188"/>
    </source>
</evidence>
<protein>
    <submittedName>
        <fullName evidence="3">CAP domain-containing protein</fullName>
    </submittedName>
</protein>
<dbReference type="EMBL" id="JAEOAH010000055">
    <property type="protein sequence ID" value="MBK3497225.1"/>
    <property type="molecule type" value="Genomic_DNA"/>
</dbReference>
<evidence type="ECO:0000256" key="1">
    <source>
        <dbReference type="SAM" id="SignalP"/>
    </source>
</evidence>